<feature type="domain" description="Replication factor A C-terminal" evidence="2">
    <location>
        <begin position="6"/>
        <end position="81"/>
    </location>
</feature>
<evidence type="ECO:0000313" key="4">
    <source>
        <dbReference type="Proteomes" id="UP001177140"/>
    </source>
</evidence>
<gene>
    <name evidence="3" type="ORF">MKW94_008556</name>
</gene>
<dbReference type="InterPro" id="IPR013955">
    <property type="entry name" value="Rep_factor-A_C"/>
</dbReference>
<dbReference type="Proteomes" id="UP001177140">
    <property type="component" value="Unassembled WGS sequence"/>
</dbReference>
<protein>
    <recommendedName>
        <fullName evidence="2">Replication factor A C-terminal domain-containing protein</fullName>
    </recommendedName>
</protein>
<reference evidence="3" key="1">
    <citation type="submission" date="2022-03" db="EMBL/GenBank/DDBJ databases">
        <title>A functionally conserved STORR gene fusion in Papaver species that diverged 16.8 million years ago.</title>
        <authorList>
            <person name="Catania T."/>
        </authorList>
    </citation>
    <scope>NUCLEOTIDE SEQUENCE</scope>
    <source>
        <strain evidence="3">S-191538</strain>
    </source>
</reference>
<evidence type="ECO:0000313" key="3">
    <source>
        <dbReference type="EMBL" id="MCL7036461.1"/>
    </source>
</evidence>
<organism evidence="3 4">
    <name type="scientific">Papaver nudicaule</name>
    <name type="common">Iceland poppy</name>
    <dbReference type="NCBI Taxonomy" id="74823"/>
    <lineage>
        <taxon>Eukaryota</taxon>
        <taxon>Viridiplantae</taxon>
        <taxon>Streptophyta</taxon>
        <taxon>Embryophyta</taxon>
        <taxon>Tracheophyta</taxon>
        <taxon>Spermatophyta</taxon>
        <taxon>Magnoliopsida</taxon>
        <taxon>Ranunculales</taxon>
        <taxon>Papaveraceae</taxon>
        <taxon>Papaveroideae</taxon>
        <taxon>Papaver</taxon>
    </lineage>
</organism>
<keyword evidence="4" id="KW-1185">Reference proteome</keyword>
<evidence type="ECO:0000256" key="1">
    <source>
        <dbReference type="SAM" id="MobiDB-lite"/>
    </source>
</evidence>
<dbReference type="AlphaFoldDB" id="A0AA41SJ84"/>
<proteinExistence type="predicted"/>
<evidence type="ECO:0000259" key="2">
    <source>
        <dbReference type="Pfam" id="PF08646"/>
    </source>
</evidence>
<dbReference type="SUPFAM" id="SSF50249">
    <property type="entry name" value="Nucleic acid-binding proteins"/>
    <property type="match status" value="1"/>
</dbReference>
<feature type="compositionally biased region" description="Basic and acidic residues" evidence="1">
    <location>
        <begin position="134"/>
        <end position="150"/>
    </location>
</feature>
<accession>A0AA41SJ84</accession>
<name>A0AA41SJ84_PAPNU</name>
<feature type="region of interest" description="Disordered" evidence="1">
    <location>
        <begin position="107"/>
        <end position="157"/>
    </location>
</feature>
<sequence>MMAIPRYKLNLRVHDNTGHAVFVALGQTAEQIVGMVVRELMEKYEETADGNEAQNIPELAEKVNNKTYVFHIKIDPREFGYRLFTISSIYPVSIELENKYQLQGIQKDTAEGQSTDTEQDHLGTNEGNTNAAGDNKDSQPKNVEERTMVREKKRAHP</sequence>
<dbReference type="InterPro" id="IPR012340">
    <property type="entry name" value="NA-bd_OB-fold"/>
</dbReference>
<dbReference type="Pfam" id="PF08646">
    <property type="entry name" value="Rep_fac-A_C"/>
    <property type="match status" value="1"/>
</dbReference>
<dbReference type="Gene3D" id="2.40.50.140">
    <property type="entry name" value="Nucleic acid-binding proteins"/>
    <property type="match status" value="1"/>
</dbReference>
<feature type="compositionally biased region" description="Polar residues" evidence="1">
    <location>
        <begin position="107"/>
        <end position="116"/>
    </location>
</feature>
<comment type="caution">
    <text evidence="3">The sequence shown here is derived from an EMBL/GenBank/DDBJ whole genome shotgun (WGS) entry which is preliminary data.</text>
</comment>
<dbReference type="EMBL" id="JAJJMA010168200">
    <property type="protein sequence ID" value="MCL7036461.1"/>
    <property type="molecule type" value="Genomic_DNA"/>
</dbReference>